<dbReference type="GO" id="GO:0055085">
    <property type="term" value="P:transmembrane transport"/>
    <property type="evidence" value="ECO:0007669"/>
    <property type="project" value="InterPro"/>
</dbReference>
<keyword evidence="3" id="KW-1003">Cell membrane</keyword>
<evidence type="ECO:0000256" key="5">
    <source>
        <dbReference type="ARBA" id="ARBA00022989"/>
    </source>
</evidence>
<dbReference type="Gene3D" id="1.10.3720.10">
    <property type="entry name" value="MetI-like"/>
    <property type="match status" value="1"/>
</dbReference>
<comment type="similarity">
    <text evidence="7">Belongs to the binding-protein-dependent transport system permease family.</text>
</comment>
<evidence type="ECO:0000313" key="10">
    <source>
        <dbReference type="EMBL" id="MDX8304513.1"/>
    </source>
</evidence>
<dbReference type="PANTHER" id="PTHR43005">
    <property type="entry name" value="BLR7065 PROTEIN"/>
    <property type="match status" value="1"/>
</dbReference>
<sequence>MATSSVPAGFSSPPLPSRKRRHKPDWLVAYLFLAPAAAIFAAFVAYPLIDGISTAFTSRAVAQPGVFVGLQNFAKLFADPQFRLAAWNSLVLTIGTVAVKLVLGLTFAVLLSQPMPMRGVIRALAFLPWAVPGMIASLSWKWIFDEQSGVLQYLVFLLGLSDKPVYWLSDPSVALFAVAIAMVWQGLPFFTMMFVAALASIPSDLNEAAAIDGAGIVRRFFSVTLPQMRGVMAVTVMLSTIWTFNSFEMVFVLTGGGPAGRTHIMPTLAYDFAIAQSQLGLGSAVIVSVVPVFVILIFLLTKRMLNRDGE</sequence>
<reference evidence="11" key="1">
    <citation type="submission" date="2016-10" db="EMBL/GenBank/DDBJ databases">
        <authorList>
            <person name="de Groot N.N."/>
        </authorList>
    </citation>
    <scope>NUCLEOTIDE SEQUENCE [LARGE SCALE GENOMIC DNA]</scope>
    <source>
        <strain evidence="11">DSM25559</strain>
    </source>
</reference>
<keyword evidence="4 7" id="KW-0812">Transmembrane</keyword>
<dbReference type="InterPro" id="IPR000515">
    <property type="entry name" value="MetI-like"/>
</dbReference>
<feature type="transmembrane region" description="Helical" evidence="7">
    <location>
        <begin position="123"/>
        <end position="143"/>
    </location>
</feature>
<comment type="subcellular location">
    <subcellularLocation>
        <location evidence="1 7">Cell membrane</location>
        <topology evidence="1 7">Multi-pass membrane protein</topology>
    </subcellularLocation>
</comment>
<dbReference type="GO" id="GO:0005886">
    <property type="term" value="C:plasma membrane"/>
    <property type="evidence" value="ECO:0007669"/>
    <property type="project" value="UniProtKB-SubCell"/>
</dbReference>
<name>A0A1R3TZI8_9HYPH</name>
<feature type="region of interest" description="Disordered" evidence="8">
    <location>
        <begin position="1"/>
        <end position="20"/>
    </location>
</feature>
<dbReference type="InterPro" id="IPR035906">
    <property type="entry name" value="MetI-like_sf"/>
</dbReference>
<dbReference type="AlphaFoldDB" id="A0A1R3TZI8"/>
<evidence type="ECO:0000313" key="12">
    <source>
        <dbReference type="Proteomes" id="UP000187891"/>
    </source>
</evidence>
<dbReference type="SUPFAM" id="SSF161098">
    <property type="entry name" value="MetI-like"/>
    <property type="match status" value="1"/>
</dbReference>
<dbReference type="RefSeq" id="WP_077122040.1">
    <property type="nucleotide sequence ID" value="NZ_CP133552.1"/>
</dbReference>
<feature type="transmembrane region" description="Helical" evidence="7">
    <location>
        <begin position="27"/>
        <end position="49"/>
    </location>
</feature>
<evidence type="ECO:0000256" key="3">
    <source>
        <dbReference type="ARBA" id="ARBA00022475"/>
    </source>
</evidence>
<dbReference type="EMBL" id="JAVRAF010000008">
    <property type="protein sequence ID" value="MDX8304513.1"/>
    <property type="molecule type" value="Genomic_DNA"/>
</dbReference>
<evidence type="ECO:0000256" key="8">
    <source>
        <dbReference type="SAM" id="MobiDB-lite"/>
    </source>
</evidence>
<reference evidence="10" key="3">
    <citation type="journal article" date="2023" name="Phytobiomes J">
        <title>Deciphering the key players within the bacterial microbiota associated with aerial crown gall tumors on rhododendron: Insights into the gallobiome.</title>
        <authorList>
            <person name="Kuzmanovic N."/>
            <person name="Nesme J."/>
            <person name="Wolf J."/>
            <person name="Neumann-Schaal M."/>
            <person name="Petersen J."/>
            <person name="Fernandez-Gnecco G."/>
            <person name="Sproeer C."/>
            <person name="Bunk B."/>
            <person name="Overmann J."/>
            <person name="Sorensen S.J."/>
            <person name="Idczak E."/>
            <person name="Smalla K."/>
        </authorList>
    </citation>
    <scope>NUCLEOTIDE SEQUENCE</scope>
    <source>
        <strain evidence="10">Rho-11.1</strain>
    </source>
</reference>
<evidence type="ECO:0000259" key="9">
    <source>
        <dbReference type="PROSITE" id="PS50928"/>
    </source>
</evidence>
<evidence type="ECO:0000313" key="11">
    <source>
        <dbReference type="EMBL" id="SCX32286.1"/>
    </source>
</evidence>
<feature type="transmembrane region" description="Helical" evidence="7">
    <location>
        <begin position="220"/>
        <end position="244"/>
    </location>
</feature>
<reference evidence="12" key="2">
    <citation type="submission" date="2016-10" db="EMBL/GenBank/DDBJ databases">
        <authorList>
            <person name="Wibberg D."/>
        </authorList>
    </citation>
    <scope>NUCLEOTIDE SEQUENCE [LARGE SCALE GENOMIC DNA]</scope>
</reference>
<evidence type="ECO:0000256" key="7">
    <source>
        <dbReference type="RuleBase" id="RU363032"/>
    </source>
</evidence>
<keyword evidence="5 7" id="KW-1133">Transmembrane helix</keyword>
<keyword evidence="2 7" id="KW-0813">Transport</keyword>
<feature type="transmembrane region" description="Helical" evidence="7">
    <location>
        <begin position="173"/>
        <end position="199"/>
    </location>
</feature>
<dbReference type="Pfam" id="PF00528">
    <property type="entry name" value="BPD_transp_1"/>
    <property type="match status" value="1"/>
</dbReference>
<evidence type="ECO:0000256" key="4">
    <source>
        <dbReference type="ARBA" id="ARBA00022692"/>
    </source>
</evidence>
<dbReference type="PROSITE" id="PS50928">
    <property type="entry name" value="ABC_TM1"/>
    <property type="match status" value="1"/>
</dbReference>
<dbReference type="PANTHER" id="PTHR43005:SF1">
    <property type="entry name" value="SPERMIDINE_PUTRESCINE TRANSPORT SYSTEM PERMEASE PROTEIN"/>
    <property type="match status" value="1"/>
</dbReference>
<feature type="transmembrane region" description="Helical" evidence="7">
    <location>
        <begin position="85"/>
        <end position="111"/>
    </location>
</feature>
<dbReference type="STRING" id="1907666.DSM25559_3888"/>
<feature type="transmembrane region" description="Helical" evidence="7">
    <location>
        <begin position="279"/>
        <end position="300"/>
    </location>
</feature>
<feature type="domain" description="ABC transmembrane type-1" evidence="9">
    <location>
        <begin position="86"/>
        <end position="302"/>
    </location>
</feature>
<evidence type="ECO:0000256" key="2">
    <source>
        <dbReference type="ARBA" id="ARBA00022448"/>
    </source>
</evidence>
<dbReference type="Proteomes" id="UP000187891">
    <property type="component" value="Unassembled WGS sequence"/>
</dbReference>
<proteinExistence type="inferred from homology"/>
<dbReference type="CDD" id="cd06261">
    <property type="entry name" value="TM_PBP2"/>
    <property type="match status" value="1"/>
</dbReference>
<organism evidence="11 12">
    <name type="scientific">Agrobacterium rosae</name>
    <dbReference type="NCBI Taxonomy" id="1972867"/>
    <lineage>
        <taxon>Bacteria</taxon>
        <taxon>Pseudomonadati</taxon>
        <taxon>Pseudomonadota</taxon>
        <taxon>Alphaproteobacteria</taxon>
        <taxon>Hyphomicrobiales</taxon>
        <taxon>Rhizobiaceae</taxon>
        <taxon>Rhizobium/Agrobacterium group</taxon>
        <taxon>Agrobacterium</taxon>
    </lineage>
</organism>
<evidence type="ECO:0000256" key="6">
    <source>
        <dbReference type="ARBA" id="ARBA00023136"/>
    </source>
</evidence>
<dbReference type="EMBL" id="FMUE01000011">
    <property type="protein sequence ID" value="SCX32286.1"/>
    <property type="molecule type" value="Genomic_DNA"/>
</dbReference>
<accession>A0A1R3TZI8</accession>
<protein>
    <submittedName>
        <fullName evidence="11">Inner membrane ABC transporter permease protein YcjO</fullName>
    </submittedName>
    <submittedName>
        <fullName evidence="10">Sugar ABC transporter permease</fullName>
    </submittedName>
</protein>
<keyword evidence="6 7" id="KW-0472">Membrane</keyword>
<gene>
    <name evidence="11" type="primary">ycjO_3</name>
    <name evidence="11" type="ORF">DSM25559_3888</name>
    <name evidence="10" type="ORF">RMR22_19845</name>
</gene>
<evidence type="ECO:0000256" key="1">
    <source>
        <dbReference type="ARBA" id="ARBA00004651"/>
    </source>
</evidence>